<organism evidence="3 4">
    <name type="scientific">Cryptosporidium xiaoi</name>
    <dbReference type="NCBI Taxonomy" id="659607"/>
    <lineage>
        <taxon>Eukaryota</taxon>
        <taxon>Sar</taxon>
        <taxon>Alveolata</taxon>
        <taxon>Apicomplexa</taxon>
        <taxon>Conoidasida</taxon>
        <taxon>Coccidia</taxon>
        <taxon>Eucoccidiorida</taxon>
        <taxon>Eimeriorina</taxon>
        <taxon>Cryptosporidiidae</taxon>
        <taxon>Cryptosporidium</taxon>
    </lineage>
</organism>
<keyword evidence="2" id="KW-0732">Signal</keyword>
<proteinExistence type="predicted"/>
<gene>
    <name evidence="3" type="ORF">RS030_6880</name>
</gene>
<protein>
    <recommendedName>
        <fullName evidence="5">Secreted protein</fullName>
    </recommendedName>
</protein>
<comment type="caution">
    <text evidence="3">The sequence shown here is derived from an EMBL/GenBank/DDBJ whole genome shotgun (WGS) entry which is preliminary data.</text>
</comment>
<evidence type="ECO:0008006" key="5">
    <source>
        <dbReference type="Google" id="ProtNLM"/>
    </source>
</evidence>
<feature type="compositionally biased region" description="Acidic residues" evidence="1">
    <location>
        <begin position="168"/>
        <end position="185"/>
    </location>
</feature>
<keyword evidence="4" id="KW-1185">Reference proteome</keyword>
<feature type="chain" id="PRO_5043609088" description="Secreted protein" evidence="2">
    <location>
        <begin position="24"/>
        <end position="185"/>
    </location>
</feature>
<evidence type="ECO:0000256" key="2">
    <source>
        <dbReference type="SAM" id="SignalP"/>
    </source>
</evidence>
<feature type="region of interest" description="Disordered" evidence="1">
    <location>
        <begin position="31"/>
        <end position="51"/>
    </location>
</feature>
<dbReference type="EMBL" id="JAWDEY010000034">
    <property type="protein sequence ID" value="KAK6588329.1"/>
    <property type="molecule type" value="Genomic_DNA"/>
</dbReference>
<name>A0AAV9XV06_9CRYT</name>
<accession>A0AAV9XV06</accession>
<dbReference type="AlphaFoldDB" id="A0AAV9XV06"/>
<evidence type="ECO:0000313" key="3">
    <source>
        <dbReference type="EMBL" id="KAK6588329.1"/>
    </source>
</evidence>
<reference evidence="3 4" key="1">
    <citation type="submission" date="2023-10" db="EMBL/GenBank/DDBJ databases">
        <title>Comparative genomics analysis reveals potential genetic determinants of host preference in Cryptosporidium xiaoi.</title>
        <authorList>
            <person name="Xiao L."/>
            <person name="Li J."/>
        </authorList>
    </citation>
    <scope>NUCLEOTIDE SEQUENCE [LARGE SCALE GENOMIC DNA]</scope>
    <source>
        <strain evidence="3 4">52996</strain>
    </source>
</reference>
<feature type="region of interest" description="Disordered" evidence="1">
    <location>
        <begin position="152"/>
        <end position="185"/>
    </location>
</feature>
<feature type="signal peptide" evidence="2">
    <location>
        <begin position="1"/>
        <end position="23"/>
    </location>
</feature>
<evidence type="ECO:0000256" key="1">
    <source>
        <dbReference type="SAM" id="MobiDB-lite"/>
    </source>
</evidence>
<sequence length="185" mass="20663">MKLKFHLAFCYFFLSISLYHSLGEHLKKNAFDSEDGKTPVSEPNEVEDENQEAEEVVEVENAIDGNELVDSQNPEQILEACSSLNDSFSKECSIDSLEHGLSDLVLACSDSIENLSAVEQISLRIANEYSERELSDLSECSAMVYTTSMFISSRKESNTEEQSASESLEVESLETDESENASEYE</sequence>
<evidence type="ECO:0000313" key="4">
    <source>
        <dbReference type="Proteomes" id="UP001311799"/>
    </source>
</evidence>
<dbReference type="Proteomes" id="UP001311799">
    <property type="component" value="Unassembled WGS sequence"/>
</dbReference>